<keyword evidence="4" id="KW-0547">Nucleotide-binding</keyword>
<dbReference type="InterPro" id="IPR011095">
    <property type="entry name" value="Dala_Dala_lig_C"/>
</dbReference>
<keyword evidence="4" id="KW-0067">ATP-binding</keyword>
<dbReference type="Gene3D" id="3.30.470.20">
    <property type="entry name" value="ATP-grasp fold, B domain"/>
    <property type="match status" value="1"/>
</dbReference>
<evidence type="ECO:0000313" key="7">
    <source>
        <dbReference type="Proteomes" id="UP000287144"/>
    </source>
</evidence>
<feature type="domain" description="ATP-grasp" evidence="5">
    <location>
        <begin position="125"/>
        <end position="350"/>
    </location>
</feature>
<evidence type="ECO:0000256" key="4">
    <source>
        <dbReference type="PROSITE-ProRule" id="PRU00409"/>
    </source>
</evidence>
<dbReference type="PROSITE" id="PS50975">
    <property type="entry name" value="ATP_GRASP"/>
    <property type="match status" value="1"/>
</dbReference>
<dbReference type="GO" id="GO:0005524">
    <property type="term" value="F:ATP binding"/>
    <property type="evidence" value="ECO:0007669"/>
    <property type="project" value="UniProtKB-UniRule"/>
</dbReference>
<gene>
    <name evidence="6" type="ORF">CEP52_014278</name>
</gene>
<comment type="caution">
    <text evidence="6">The sequence shown here is derived from an EMBL/GenBank/DDBJ whole genome shotgun (WGS) entry which is preliminary data.</text>
</comment>
<evidence type="ECO:0000256" key="3">
    <source>
        <dbReference type="ARBA" id="ARBA00023316"/>
    </source>
</evidence>
<keyword evidence="7" id="KW-1185">Reference proteome</keyword>
<dbReference type="PANTHER" id="PTHR23132:SF23">
    <property type="entry name" value="D-ALANINE--D-ALANINE LIGASE B"/>
    <property type="match status" value="1"/>
</dbReference>
<dbReference type="GO" id="GO:0071555">
    <property type="term" value="P:cell wall organization"/>
    <property type="evidence" value="ECO:0007669"/>
    <property type="project" value="UniProtKB-KW"/>
</dbReference>
<reference evidence="6 7" key="1">
    <citation type="submission" date="2017-06" db="EMBL/GenBank/DDBJ databases">
        <title>Comparative genomic analysis of Ambrosia Fusariam Clade fungi.</title>
        <authorList>
            <person name="Stajich J.E."/>
            <person name="Carrillo J."/>
            <person name="Kijimoto T."/>
            <person name="Eskalen A."/>
            <person name="O'Donnell K."/>
            <person name="Kasson M."/>
        </authorList>
    </citation>
    <scope>NUCLEOTIDE SEQUENCE [LARGE SCALE GENOMIC DNA]</scope>
    <source>
        <strain evidence="6 7">NRRL62579</strain>
    </source>
</reference>
<dbReference type="GO" id="GO:0046872">
    <property type="term" value="F:metal ion binding"/>
    <property type="evidence" value="ECO:0007669"/>
    <property type="project" value="InterPro"/>
</dbReference>
<dbReference type="Proteomes" id="UP000287144">
    <property type="component" value="Unassembled WGS sequence"/>
</dbReference>
<dbReference type="AlphaFoldDB" id="A0A428SNS4"/>
<sequence>MRSRKTRESPLTVAFIYDRKVEHIAHGESLHEYADLADDVTIGGITEALERLGHRVVHVPGIKALVKDLAAHKHKHWDVVFNYSKGSHGTARETQVPALLEEYQIPFTFSDAETLTICGDKAKTKMVLDHYQIPTSQYVVVPKYGDDSFDYTEVHKKLSYPLFVKPTSSSQCNGITAANKIVQEQDPQHEVEKLRSQFKDQEILIENFLGGREFTVAISGTGEFADVIGISELVWDTHLLRGRDKIHIDFTTELSRRERCVNKGFTLENVPSSDPLWGEVVELGLKAYTALGCRDGGRVDIRLTSEEQGSAPCVIEVDPIFGMRPDRSRYALIAKSNEVAYHDLIQEFLDSAIQRHESMERGTVGI</sequence>
<dbReference type="EMBL" id="NKCK01000218">
    <property type="protein sequence ID" value="RSL91424.1"/>
    <property type="molecule type" value="Genomic_DNA"/>
</dbReference>
<dbReference type="InterPro" id="IPR011761">
    <property type="entry name" value="ATP-grasp"/>
</dbReference>
<evidence type="ECO:0000256" key="2">
    <source>
        <dbReference type="ARBA" id="ARBA00022598"/>
    </source>
</evidence>
<dbReference type="PANTHER" id="PTHR23132">
    <property type="entry name" value="D-ALANINE--D-ALANINE LIGASE"/>
    <property type="match status" value="1"/>
</dbReference>
<evidence type="ECO:0000313" key="6">
    <source>
        <dbReference type="EMBL" id="RSL91424.1"/>
    </source>
</evidence>
<protein>
    <recommendedName>
        <fullName evidence="5">ATP-grasp domain-containing protein</fullName>
    </recommendedName>
</protein>
<organism evidence="6 7">
    <name type="scientific">Fusarium oligoseptatum</name>
    <dbReference type="NCBI Taxonomy" id="2604345"/>
    <lineage>
        <taxon>Eukaryota</taxon>
        <taxon>Fungi</taxon>
        <taxon>Dikarya</taxon>
        <taxon>Ascomycota</taxon>
        <taxon>Pezizomycotina</taxon>
        <taxon>Sordariomycetes</taxon>
        <taxon>Hypocreomycetidae</taxon>
        <taxon>Hypocreales</taxon>
        <taxon>Nectriaceae</taxon>
        <taxon>Fusarium</taxon>
        <taxon>Fusarium solani species complex</taxon>
    </lineage>
</organism>
<keyword evidence="3" id="KW-0961">Cell wall biogenesis/degradation</keyword>
<dbReference type="InterPro" id="IPR013815">
    <property type="entry name" value="ATP_grasp_subdomain_1"/>
</dbReference>
<comment type="similarity">
    <text evidence="1">Belongs to the D-alanine--D-alanine ligase family.</text>
</comment>
<evidence type="ECO:0000256" key="1">
    <source>
        <dbReference type="ARBA" id="ARBA00010871"/>
    </source>
</evidence>
<evidence type="ECO:0000259" key="5">
    <source>
        <dbReference type="PROSITE" id="PS50975"/>
    </source>
</evidence>
<name>A0A428SNS4_9HYPO</name>
<dbReference type="GO" id="GO:0008716">
    <property type="term" value="F:D-alanine-D-alanine ligase activity"/>
    <property type="evidence" value="ECO:0007669"/>
    <property type="project" value="InterPro"/>
</dbReference>
<dbReference type="Pfam" id="PF07478">
    <property type="entry name" value="Dala_Dala_lig_C"/>
    <property type="match status" value="1"/>
</dbReference>
<dbReference type="Gene3D" id="3.30.1490.20">
    <property type="entry name" value="ATP-grasp fold, A domain"/>
    <property type="match status" value="1"/>
</dbReference>
<proteinExistence type="inferred from homology"/>
<keyword evidence="2" id="KW-0436">Ligase</keyword>
<dbReference type="InterPro" id="IPR016185">
    <property type="entry name" value="PreATP-grasp_dom_sf"/>
</dbReference>
<dbReference type="SUPFAM" id="SSF52440">
    <property type="entry name" value="PreATP-grasp domain"/>
    <property type="match status" value="1"/>
</dbReference>
<dbReference type="STRING" id="1325735.A0A428SNS4"/>
<dbReference type="SUPFAM" id="SSF56059">
    <property type="entry name" value="Glutathione synthetase ATP-binding domain-like"/>
    <property type="match status" value="1"/>
</dbReference>
<accession>A0A428SNS4</accession>
<dbReference type="Gene3D" id="3.40.50.20">
    <property type="match status" value="1"/>
</dbReference>